<evidence type="ECO:0000313" key="3">
    <source>
        <dbReference type="Proteomes" id="UP000002350"/>
    </source>
</evidence>
<dbReference type="HOGENOM" id="CLU_3047959_0_0_6"/>
<accession>D4ZKF0</accession>
<dbReference type="KEGG" id="svo:SVI_2178"/>
<reference evidence="3" key="1">
    <citation type="journal article" date="2010" name="Mol. Biosyst.">
        <title>Complete genome sequence and comparative analysis of Shewanella violacea, a psychrophilic and piezophilic bacterium from deep sea floor sediments.</title>
        <authorList>
            <person name="Aono E."/>
            <person name="Baba T."/>
            <person name="Ara T."/>
            <person name="Nishi T."/>
            <person name="Nakamichi T."/>
            <person name="Inamoto E."/>
            <person name="Toyonaga H."/>
            <person name="Hasegawa M."/>
            <person name="Takai Y."/>
            <person name="Okumura Y."/>
            <person name="Baba M."/>
            <person name="Tomita M."/>
            <person name="Kato C."/>
            <person name="Oshima T."/>
            <person name="Nakasone K."/>
            <person name="Mori H."/>
        </authorList>
    </citation>
    <scope>NUCLEOTIDE SEQUENCE [LARGE SCALE GENOMIC DNA]</scope>
    <source>
        <strain evidence="3">JCM 10179 / CIP 106290 / LMG 19151 / DSS12</strain>
    </source>
</reference>
<protein>
    <submittedName>
        <fullName evidence="2">Uncharacterized protein</fullName>
    </submittedName>
</protein>
<dbReference type="EMBL" id="AP011177">
    <property type="protein sequence ID" value="BAJ02149.1"/>
    <property type="molecule type" value="Genomic_DNA"/>
</dbReference>
<keyword evidence="1" id="KW-0812">Transmembrane</keyword>
<keyword evidence="3" id="KW-1185">Reference proteome</keyword>
<dbReference type="AlphaFoldDB" id="D4ZKF0"/>
<feature type="transmembrane region" description="Helical" evidence="1">
    <location>
        <begin position="33"/>
        <end position="53"/>
    </location>
</feature>
<keyword evidence="1" id="KW-0472">Membrane</keyword>
<name>D4ZKF0_SHEVD</name>
<gene>
    <name evidence="2" type="ordered locus">SVI_2178</name>
</gene>
<organism evidence="2 3">
    <name type="scientific">Shewanella violacea (strain JCM 10179 / CIP 106290 / LMG 19151 / DSS12)</name>
    <dbReference type="NCBI Taxonomy" id="637905"/>
    <lineage>
        <taxon>Bacteria</taxon>
        <taxon>Pseudomonadati</taxon>
        <taxon>Pseudomonadota</taxon>
        <taxon>Gammaproteobacteria</taxon>
        <taxon>Alteromonadales</taxon>
        <taxon>Shewanellaceae</taxon>
        <taxon>Shewanella</taxon>
    </lineage>
</organism>
<sequence length="54" mass="6203">MRRSIKVLSIMENQNVRYVTVNIRVIHIHEYRLLPSGISLASIVHMLVALTGLF</sequence>
<proteinExistence type="predicted"/>
<keyword evidence="1" id="KW-1133">Transmembrane helix</keyword>
<evidence type="ECO:0000256" key="1">
    <source>
        <dbReference type="SAM" id="Phobius"/>
    </source>
</evidence>
<dbReference type="Proteomes" id="UP000002350">
    <property type="component" value="Chromosome"/>
</dbReference>
<evidence type="ECO:0000313" key="2">
    <source>
        <dbReference type="EMBL" id="BAJ02149.1"/>
    </source>
</evidence>